<dbReference type="VEuPathDB" id="CryptoDB:CHUDEA7_2440"/>
<evidence type="ECO:0008006" key="5">
    <source>
        <dbReference type="Google" id="ProtNLM"/>
    </source>
</evidence>
<gene>
    <name evidence="4" type="ORF">CHUDEA7_2440</name>
</gene>
<protein>
    <recommendedName>
        <fullName evidence="5">THO complex subunit 2</fullName>
    </recommendedName>
</protein>
<dbReference type="VEuPathDB" id="CryptoDB:GY17_00002042"/>
<feature type="domain" description="THO complex subunitTHOC2 N-terminal" evidence="3">
    <location>
        <begin position="852"/>
        <end position="903"/>
    </location>
</feature>
<evidence type="ECO:0000313" key="4">
    <source>
        <dbReference type="EMBL" id="CUV07230.1"/>
    </source>
</evidence>
<feature type="region of interest" description="Disordered" evidence="1">
    <location>
        <begin position="1768"/>
        <end position="1789"/>
    </location>
</feature>
<dbReference type="PANTHER" id="PTHR21597:SF0">
    <property type="entry name" value="THO COMPLEX SUBUNIT 2"/>
    <property type="match status" value="1"/>
</dbReference>
<accession>A0A0S4TIL6</accession>
<dbReference type="VEuPathDB" id="CryptoDB:ChTU502y2012_407g1220"/>
<reference evidence="4" key="1">
    <citation type="submission" date="2015-08" db="EMBL/GenBank/DDBJ databases">
        <authorList>
            <person name="Babu N.S."/>
            <person name="Beckwith C.J."/>
            <person name="Beseler K.G."/>
            <person name="Brison A."/>
            <person name="Carone J.V."/>
            <person name="Caskin T.P."/>
            <person name="Diamond M."/>
            <person name="Durham M.E."/>
            <person name="Foxe J.M."/>
            <person name="Go M."/>
            <person name="Henderson B.A."/>
            <person name="Jones I.B."/>
            <person name="McGettigan J.A."/>
            <person name="Micheletti S.J."/>
            <person name="Nasrallah M.E."/>
            <person name="Ortiz D."/>
            <person name="Piller C.R."/>
            <person name="Privatt S.R."/>
            <person name="Schneider S.L."/>
            <person name="Sharp S."/>
            <person name="Smith T.C."/>
            <person name="Stanton J.D."/>
            <person name="Ullery H.E."/>
            <person name="Wilson R.J."/>
            <person name="Serrano M.G."/>
            <person name="Buck G."/>
            <person name="Lee V."/>
            <person name="Wang Y."/>
            <person name="Carvalho R."/>
            <person name="Voegtly L."/>
            <person name="Shi R."/>
            <person name="Duckworth R."/>
            <person name="Johnson A."/>
            <person name="Loviza R."/>
            <person name="Walstead R."/>
            <person name="Shah Z."/>
            <person name="Kiflezghi M."/>
            <person name="Wade K."/>
            <person name="Ball S.L."/>
            <person name="Bradley K.W."/>
            <person name="Asai D.J."/>
            <person name="Bowman C.A."/>
            <person name="Russell D.A."/>
            <person name="Pope W.H."/>
            <person name="Jacobs-Sera D."/>
            <person name="Hendrix R.W."/>
            <person name="Hatfull G.F."/>
        </authorList>
    </citation>
    <scope>NUCLEOTIDE SEQUENCE [LARGE SCALE GENOMIC DNA]</scope>
</reference>
<proteinExistence type="predicted"/>
<dbReference type="Pfam" id="PF11262">
    <property type="entry name" value="Tho2"/>
    <property type="match status" value="1"/>
</dbReference>
<evidence type="ECO:0000259" key="2">
    <source>
        <dbReference type="Pfam" id="PF11262"/>
    </source>
</evidence>
<sequence length="1789" mass="209582">MSSNEVEDNQNRNKENDSFCILSREYLPKERCLMETWNNEVRIRIQYEFTNHLPVLFLSENSELVKRSQSCLQKIVFELLTSVLFYLDIPYITAIEFLENCSIVSYLKICKILGYDFIGKDELDIQEVPTESLKDEFNVFISDPSKAIDINLPSFRSFVEDHITPLIMDAVWLIQMSVHSNESNKNSIWIEFISRLCRGNITSRERPLPSIPKSVKLISIKDIVSYLDLGKSDNMKITESLISSKFKLQQKYVRDRTRLCFTVDSFTTQKECLNGFSILGVLIKYLFDQINFFSDLNIDEPTSQIIYERNYSNNLKGANYVNGYSENIDDKNDSHTNLNQSNYLIKSIWNIILRYDLSIQRSVGLIFEVFISIISGFIDTKNNLNDLDTRLFVLLDKLLAIFPEKIVRKSFVIFIEHVSNICSLNKGPKDSDSLNTENIGNYAYRTNPWIITDKKSFKDILDLPFFVLTSFLIKKGFFELSDYFREKLVEWDDIFWSDFKVDKYSLRSTDNFPNLFDAQSFFFPPKTLENINSIYKYYHLYFNSQLSKIEDSEKDFNLELLLREILRNERFNDEINFSNISIILSELILTPSILFANAFFADYFLEEICVDEDEIYFVSKISKNSEIIQEITDFTGMPFSIVNLSSNILKKKIELIINDIESKVKDSEKSSNLILQYKRFYSLTEWISKYCKYHLFQKHPSCIPIFLELHLVFVKEFNNGKLSELFESKELSSINGYKCPSELLFEVSSCIIFPAISLLPKSPSIPEMLKNSIFGEIDIKYRYQIYRRLMVFSYNRYPMNYQWVSVKKILSKYLKGVTKDIINNKNDNKHSNSIKRRPPVQIRLLISNIIGLSYTNPLAVCDTIINQCNNYDNMIPLLIEILGNNIDEICFDVMIFTIINFILSRPTYMIDCRSSNSDLNCSRFGNRGIAKFVALLLTKRKVPREILKNFLQTITYRIDETFYGNEYSVKIPNNFLDICFWKQLLEIVLSAPILDLSVLTGKQIQSLAGGPLLFQLFLSQHEEDNFGAMNEHSFFNSLLDNNSYAKQNCDLFISILKNGEIQSKEVLFRIAKLRSEILWDVPSNLNMDIKLLINLSDELHWCCIQTIELLKRSFDTESYRNFILNISNSRYSFEEIVTQTFLYLDIPTAWSFLRNGIRKSNIIQVDREILIQEDGFLDIDNEAIKCIKIYILRKSEMNFLNNEVFMDFYILFWYLDLSDISLPYQHYSEKLFDLYSEILYYKENIDRILSQNIVDHKTDTFIEKCKIEFFLNPNNIKLLPSYTKNKNHLTRQVRDAIKPFEKRLRKLYSCYNALASEYIKLSKRSDFISQFLDSDRGINRFKDELNEYLNCHDFAEHEKKIQSFMIWICKDFIAPRVIHSETDALFTYFWIERFVLDEERGIFSSNKYFIESFLILTTKHISSLIRSSTPRESQLLGLFFKEIFAYIKRFISKFRPGINADNNQKGETTFKVSSNNIPVTDLDRLEFETDTNGKNSNNILDNKDSLIDGTKCTESIENKDSDCSKLFEKKSLENFDQKMILINESSQEIKLDSSMYEPSKLDMLAEKNESNYGPEYIEIFKGKSYNEIESLTQRTTDSILNNFLYECERNIMISLSLGLGLLSERSPEDLPEWAHTLSSVWMLSRFYESFPISAITGEYLLKELPNILEYATKRHWNDLNLSITSLILKLKQCSPNWIRKRDLKDKNSKQNESALTLKVAIESTKKNNFISSNLYPITPSSKNQDEKIKNNSSRSEFKRQRLNVDEYCLNKTSHSNSANSIKREEHRKK</sequence>
<dbReference type="OrthoDB" id="29024at2759"/>
<feature type="compositionally biased region" description="Polar residues" evidence="1">
    <location>
        <begin position="1770"/>
        <end position="1780"/>
    </location>
</feature>
<dbReference type="GO" id="GO:0003729">
    <property type="term" value="F:mRNA binding"/>
    <property type="evidence" value="ECO:0007669"/>
    <property type="project" value="TreeGrafter"/>
</dbReference>
<dbReference type="InterPro" id="IPR040007">
    <property type="entry name" value="Tho2"/>
</dbReference>
<evidence type="ECO:0000259" key="3">
    <source>
        <dbReference type="Pfam" id="PF11732"/>
    </source>
</evidence>
<feature type="domain" description="THO complex subunitTHOC2 C-terminal" evidence="2">
    <location>
        <begin position="1204"/>
        <end position="1452"/>
    </location>
</feature>
<dbReference type="Proteomes" id="UP000199752">
    <property type="component" value="Chromosome 7"/>
</dbReference>
<evidence type="ECO:0000256" key="1">
    <source>
        <dbReference type="SAM" id="MobiDB-lite"/>
    </source>
</evidence>
<name>A0A0S4TIL6_CRYHO</name>
<dbReference type="Pfam" id="PF11732">
    <property type="entry name" value="Thoc2"/>
    <property type="match status" value="1"/>
</dbReference>
<dbReference type="PANTHER" id="PTHR21597">
    <property type="entry name" value="THO2 PROTEIN"/>
    <property type="match status" value="1"/>
</dbReference>
<organism evidence="4">
    <name type="scientific">Cryptosporidium hominis</name>
    <dbReference type="NCBI Taxonomy" id="237895"/>
    <lineage>
        <taxon>Eukaryota</taxon>
        <taxon>Sar</taxon>
        <taxon>Alveolata</taxon>
        <taxon>Apicomplexa</taxon>
        <taxon>Conoidasida</taxon>
        <taxon>Coccidia</taxon>
        <taxon>Eucoccidiorida</taxon>
        <taxon>Eimeriorina</taxon>
        <taxon>Cryptosporidiidae</taxon>
        <taxon>Cryptosporidium</taxon>
    </lineage>
</organism>
<dbReference type="InterPro" id="IPR021418">
    <property type="entry name" value="THO_THOC2_C"/>
</dbReference>
<dbReference type="GO" id="GO:0006397">
    <property type="term" value="P:mRNA processing"/>
    <property type="evidence" value="ECO:0007669"/>
    <property type="project" value="InterPro"/>
</dbReference>
<dbReference type="EMBL" id="LN877953">
    <property type="protein sequence ID" value="CUV07230.1"/>
    <property type="molecule type" value="Genomic_DNA"/>
</dbReference>
<dbReference type="InterPro" id="IPR021726">
    <property type="entry name" value="THO_THOC2_N"/>
</dbReference>
<dbReference type="GO" id="GO:0000445">
    <property type="term" value="C:THO complex part of transcription export complex"/>
    <property type="evidence" value="ECO:0007669"/>
    <property type="project" value="TreeGrafter"/>
</dbReference>
<dbReference type="VEuPathDB" id="CryptoDB:Chro.70280"/>
<dbReference type="GO" id="GO:0006406">
    <property type="term" value="P:mRNA export from nucleus"/>
    <property type="evidence" value="ECO:0007669"/>
    <property type="project" value="InterPro"/>
</dbReference>